<feature type="domain" description="Mutator-like transposase" evidence="1">
    <location>
        <begin position="3"/>
        <end position="301"/>
    </location>
</feature>
<dbReference type="InterPro" id="IPR049012">
    <property type="entry name" value="Mutator_transp_dom"/>
</dbReference>
<dbReference type="Pfam" id="PF20700">
    <property type="entry name" value="Mutator"/>
    <property type="match status" value="1"/>
</dbReference>
<sequence>MIFKEEEKQGYFSIFHFKCKMCGIEKKISSENTKNVECIPINKAVVNATIAIGIGYAQLSELSASIDIPPMSSNTYQSMLSSVGDVVHASAWDEMKNAGDEEREIALKNGILDEDGTPMCTVIADGQWSKRSYKTKYDAFSGAATIIGYNTRKVLFVGIRNRYCSICQKALNRDENKPAHNCFLNWTSSSTGMEADGILEGFLNSVQMHGLKYNKLIGDSDSSVLKRLNEVLPYGPHFTVQKIECRNHLLRNSGQKLLALTKRTEYPVHLRKFIQNNILRFRSDITKAVEYRKASDLSMSNKIAG</sequence>
<proteinExistence type="predicted"/>
<dbReference type="Proteomes" id="UP001160148">
    <property type="component" value="Unassembled WGS sequence"/>
</dbReference>
<evidence type="ECO:0000313" key="2">
    <source>
        <dbReference type="EMBL" id="CAI6372698.1"/>
    </source>
</evidence>
<accession>A0AAV0XW79</accession>
<name>A0AAV0XW79_9HEMI</name>
<protein>
    <recommendedName>
        <fullName evidence="1">Mutator-like transposase domain-containing protein</fullName>
    </recommendedName>
</protein>
<dbReference type="AlphaFoldDB" id="A0AAV0XW79"/>
<keyword evidence="3" id="KW-1185">Reference proteome</keyword>
<evidence type="ECO:0000313" key="3">
    <source>
        <dbReference type="Proteomes" id="UP001160148"/>
    </source>
</evidence>
<dbReference type="EMBL" id="CARXXK010001063">
    <property type="protein sequence ID" value="CAI6372698.1"/>
    <property type="molecule type" value="Genomic_DNA"/>
</dbReference>
<reference evidence="2 3" key="1">
    <citation type="submission" date="2023-01" db="EMBL/GenBank/DDBJ databases">
        <authorList>
            <person name="Whitehead M."/>
        </authorList>
    </citation>
    <scope>NUCLEOTIDE SEQUENCE [LARGE SCALE GENOMIC DNA]</scope>
</reference>
<organism evidence="2 3">
    <name type="scientific">Macrosiphum euphorbiae</name>
    <name type="common">potato aphid</name>
    <dbReference type="NCBI Taxonomy" id="13131"/>
    <lineage>
        <taxon>Eukaryota</taxon>
        <taxon>Metazoa</taxon>
        <taxon>Ecdysozoa</taxon>
        <taxon>Arthropoda</taxon>
        <taxon>Hexapoda</taxon>
        <taxon>Insecta</taxon>
        <taxon>Pterygota</taxon>
        <taxon>Neoptera</taxon>
        <taxon>Paraneoptera</taxon>
        <taxon>Hemiptera</taxon>
        <taxon>Sternorrhyncha</taxon>
        <taxon>Aphidomorpha</taxon>
        <taxon>Aphidoidea</taxon>
        <taxon>Aphididae</taxon>
        <taxon>Macrosiphini</taxon>
        <taxon>Macrosiphum</taxon>
    </lineage>
</organism>
<evidence type="ECO:0000259" key="1">
    <source>
        <dbReference type="Pfam" id="PF20700"/>
    </source>
</evidence>
<comment type="caution">
    <text evidence="2">The sequence shown here is derived from an EMBL/GenBank/DDBJ whole genome shotgun (WGS) entry which is preliminary data.</text>
</comment>
<gene>
    <name evidence="2" type="ORF">MEUPH1_LOCUS26538</name>
</gene>